<comment type="function">
    <text evidence="6">Radical SAM enzyme that catalyzes the addition of the adenosyl radical to the double bond of 3-[(1-carboxyvinyl)oxy]benzoate, leading to aminodeoxyfutalosine (AFL), a key intermediate in the formation of menaquinone (MK, vitamin K2) from chorismate.</text>
</comment>
<dbReference type="RefSeq" id="WP_054536002.1">
    <property type="nucleotide sequence ID" value="NZ_LGKP01000026.1"/>
</dbReference>
<evidence type="ECO:0000256" key="8">
    <source>
        <dbReference type="PIRSR" id="PIRSR004762-2"/>
    </source>
</evidence>
<comment type="catalytic activity">
    <reaction evidence="6">
        <text>3-[(1-carboxyvinyl)-oxy]benzoate + S-adenosyl-L-methionine + H2O = 6-amino-6-deoxyfutalosine + hydrogencarbonate + L-methionine + H(+)</text>
        <dbReference type="Rhea" id="RHEA:33075"/>
        <dbReference type="ChEBI" id="CHEBI:15377"/>
        <dbReference type="ChEBI" id="CHEBI:15378"/>
        <dbReference type="ChEBI" id="CHEBI:17544"/>
        <dbReference type="ChEBI" id="CHEBI:57844"/>
        <dbReference type="ChEBI" id="CHEBI:59789"/>
        <dbReference type="ChEBI" id="CHEBI:64286"/>
        <dbReference type="ChEBI" id="CHEBI:76981"/>
        <dbReference type="EC" id="2.5.1.120"/>
    </reaction>
</comment>
<dbReference type="PIRSF" id="PIRSF004762">
    <property type="entry name" value="CHP00423"/>
    <property type="match status" value="1"/>
</dbReference>
<dbReference type="InterPro" id="IPR022432">
    <property type="entry name" value="MqnE"/>
</dbReference>
<evidence type="ECO:0000256" key="7">
    <source>
        <dbReference type="PIRSR" id="PIRSR004762-1"/>
    </source>
</evidence>
<evidence type="ECO:0000256" key="3">
    <source>
        <dbReference type="ARBA" id="ARBA00022723"/>
    </source>
</evidence>
<dbReference type="Proteomes" id="UP000050277">
    <property type="component" value="Unassembled WGS sequence"/>
</dbReference>
<dbReference type="UniPathway" id="UPA00079"/>
<dbReference type="NCBIfam" id="TIGR00423">
    <property type="entry name" value="CofH family radical SAM protein"/>
    <property type="match status" value="1"/>
</dbReference>
<comment type="cofactor">
    <cofactor evidence="6 7">
        <name>[4Fe-4S] cluster</name>
        <dbReference type="ChEBI" id="CHEBI:49883"/>
    </cofactor>
    <text evidence="6 7">Binds 1 [4Fe-4S] cluster. The cluster is coordinated with 3 cysteines and an exchangeable S-adenosyl-L-methionine.</text>
</comment>
<evidence type="ECO:0000259" key="9">
    <source>
        <dbReference type="PROSITE" id="PS51918"/>
    </source>
</evidence>
<dbReference type="SMART" id="SM00729">
    <property type="entry name" value="Elp3"/>
    <property type="match status" value="1"/>
</dbReference>
<dbReference type="EMBL" id="LGKP01000026">
    <property type="protein sequence ID" value="KPL84925.1"/>
    <property type="molecule type" value="Genomic_DNA"/>
</dbReference>
<dbReference type="SFLD" id="SFLDG01064">
    <property type="entry name" value="F420__menaquinone_cofactor_bio"/>
    <property type="match status" value="2"/>
</dbReference>
<keyword evidence="4 6" id="KW-0408">Iron</keyword>
<comment type="similarity">
    <text evidence="6">Belongs to the radical SAM superfamily. MqnE family.</text>
</comment>
<dbReference type="InterPro" id="IPR058240">
    <property type="entry name" value="rSAM_sf"/>
</dbReference>
<dbReference type="SFLD" id="SFLDS00029">
    <property type="entry name" value="Radical_SAM"/>
    <property type="match status" value="2"/>
</dbReference>
<comment type="caution">
    <text evidence="10">The sequence shown here is derived from an EMBL/GenBank/DDBJ whole genome shotgun (WGS) entry which is preliminary data.</text>
</comment>
<dbReference type="InterPro" id="IPR013785">
    <property type="entry name" value="Aldolase_TIM"/>
</dbReference>
<keyword evidence="3 6" id="KW-0479">Metal-binding</keyword>
<proteinExistence type="inferred from homology"/>
<dbReference type="SFLD" id="SFLDF00342">
    <property type="entry name" value="cyclic_dehypoxanthine_futalosi"/>
    <property type="match status" value="1"/>
</dbReference>
<dbReference type="SUPFAM" id="SSF102114">
    <property type="entry name" value="Radical SAM enzymes"/>
    <property type="match status" value="1"/>
</dbReference>
<reference evidence="10 11" key="1">
    <citation type="submission" date="2015-07" db="EMBL/GenBank/DDBJ databases">
        <title>Whole genome sequence of Herpetosiphon geysericola DSM 7119.</title>
        <authorList>
            <person name="Hemp J."/>
            <person name="Ward L.M."/>
            <person name="Pace L.A."/>
            <person name="Fischer W.W."/>
        </authorList>
    </citation>
    <scope>NUCLEOTIDE SEQUENCE [LARGE SCALE GENOMIC DNA]</scope>
    <source>
        <strain evidence="10 11">DSM 7119</strain>
    </source>
</reference>
<dbReference type="HAMAP" id="MF_00993">
    <property type="entry name" value="MqnE"/>
    <property type="match status" value="1"/>
</dbReference>
<evidence type="ECO:0000256" key="6">
    <source>
        <dbReference type="HAMAP-Rule" id="MF_00993"/>
    </source>
</evidence>
<dbReference type="InterPro" id="IPR020050">
    <property type="entry name" value="FO_synthase_su2"/>
</dbReference>
<protein>
    <recommendedName>
        <fullName evidence="6">Aminodeoxyfutalosine synthase</fullName>
        <shortName evidence="6">AFL synthase</shortName>
        <shortName evidence="6">Aminofutalosine synthase</shortName>
        <ecNumber evidence="6">2.5.1.120</ecNumber>
    </recommendedName>
    <alternativeName>
        <fullName evidence="6">Menaquinone biosynthetic enzyme MqnE</fullName>
    </alternativeName>
</protein>
<keyword evidence="1 6" id="KW-0004">4Fe-4S</keyword>
<dbReference type="NCBIfam" id="TIGR03700">
    <property type="entry name" value="mena_SCO4494"/>
    <property type="match status" value="1"/>
</dbReference>
<dbReference type="PROSITE" id="PS51918">
    <property type="entry name" value="RADICAL_SAM"/>
    <property type="match status" value="1"/>
</dbReference>
<dbReference type="STRING" id="70996.SE18_18790"/>
<dbReference type="PANTHER" id="PTHR43076">
    <property type="entry name" value="FO SYNTHASE (COFH)"/>
    <property type="match status" value="1"/>
</dbReference>
<feature type="binding site" evidence="6 7">
    <location>
        <position position="70"/>
    </location>
    <ligand>
        <name>[4Fe-4S] cluster</name>
        <dbReference type="ChEBI" id="CHEBI:49883"/>
        <note>4Fe-4S-S-AdoMet</note>
    </ligand>
</feature>
<feature type="binding site" evidence="8">
    <location>
        <position position="182"/>
    </location>
    <ligand>
        <name>S-adenosyl-L-methionine</name>
        <dbReference type="ChEBI" id="CHEBI:59789"/>
    </ligand>
</feature>
<organism evidence="10 11">
    <name type="scientific">Herpetosiphon geysericola</name>
    <dbReference type="NCBI Taxonomy" id="70996"/>
    <lineage>
        <taxon>Bacteria</taxon>
        <taxon>Bacillati</taxon>
        <taxon>Chloroflexota</taxon>
        <taxon>Chloroflexia</taxon>
        <taxon>Herpetosiphonales</taxon>
        <taxon>Herpetosiphonaceae</taxon>
        <taxon>Herpetosiphon</taxon>
    </lineage>
</organism>
<gene>
    <name evidence="6" type="primary">mqnE</name>
    <name evidence="10" type="ORF">SE18_18790</name>
</gene>
<dbReference type="InterPro" id="IPR034405">
    <property type="entry name" value="F420"/>
</dbReference>
<evidence type="ECO:0000313" key="11">
    <source>
        <dbReference type="Proteomes" id="UP000050277"/>
    </source>
</evidence>
<dbReference type="InterPro" id="IPR007197">
    <property type="entry name" value="rSAM"/>
</dbReference>
<feature type="binding site" evidence="6 7">
    <location>
        <position position="77"/>
    </location>
    <ligand>
        <name>[4Fe-4S] cluster</name>
        <dbReference type="ChEBI" id="CHEBI:49883"/>
        <note>4Fe-4S-S-AdoMet</note>
    </ligand>
</feature>
<dbReference type="InterPro" id="IPR006638">
    <property type="entry name" value="Elp3/MiaA/NifB-like_rSAM"/>
</dbReference>
<evidence type="ECO:0000313" key="10">
    <source>
        <dbReference type="EMBL" id="KPL84925.1"/>
    </source>
</evidence>
<keyword evidence="6" id="KW-0474">Menaquinone biosynthesis</keyword>
<dbReference type="Gene3D" id="3.20.20.70">
    <property type="entry name" value="Aldolase class I"/>
    <property type="match status" value="1"/>
</dbReference>
<dbReference type="InterPro" id="IPR045567">
    <property type="entry name" value="CofH/MnqC-like_C"/>
</dbReference>
<feature type="binding site" evidence="6 7">
    <location>
        <position position="74"/>
    </location>
    <ligand>
        <name>[4Fe-4S] cluster</name>
        <dbReference type="ChEBI" id="CHEBI:49883"/>
        <note>4Fe-4S-S-AdoMet</note>
    </ligand>
</feature>
<dbReference type="PANTHER" id="PTHR43076:SF7">
    <property type="entry name" value="AMINODEOXYFUTALOSINE SYNTHASE"/>
    <property type="match status" value="1"/>
</dbReference>
<dbReference type="EC" id="2.5.1.120" evidence="6"/>
<feature type="binding site" evidence="8">
    <location>
        <position position="76"/>
    </location>
    <ligand>
        <name>S-adenosyl-L-methionine</name>
        <dbReference type="ChEBI" id="CHEBI:59789"/>
    </ligand>
</feature>
<keyword evidence="2 6" id="KW-0949">S-adenosyl-L-methionine</keyword>
<accession>A0A0P6Y7R7</accession>
<dbReference type="GO" id="GO:0102573">
    <property type="term" value="F:aminodeoxyfutalosine synthase activity"/>
    <property type="evidence" value="ECO:0007669"/>
    <property type="project" value="UniProtKB-EC"/>
</dbReference>
<dbReference type="CDD" id="cd01335">
    <property type="entry name" value="Radical_SAM"/>
    <property type="match status" value="1"/>
</dbReference>
<evidence type="ECO:0000256" key="1">
    <source>
        <dbReference type="ARBA" id="ARBA00022485"/>
    </source>
</evidence>
<dbReference type="SFLD" id="SFLDG01389">
    <property type="entry name" value="menaquinone_synthsis_involved"/>
    <property type="match status" value="2"/>
</dbReference>
<name>A0A0P6Y7R7_9CHLR</name>
<dbReference type="PATRIC" id="fig|70996.4.peg.3029"/>
<dbReference type="SFLD" id="SFLDF00343">
    <property type="entry name" value="aminofutalosine_synthase_(mqnE"/>
    <property type="match status" value="1"/>
</dbReference>
<sequence>MAILLAKSPLSDIAEKVEAGERLSFEDGVRLYQTNDILALGKLADTVNRRKNGDVVYFVQNHRITPTNVCAFHCNFCSFRRNGNEPDAFVRTPEQIIDHVGRLFSERTREFHIVGGLVPDLDVEYYADIIRELKDHYPNVHVKAFTAVEIDYMAQISNMDWRTTLEILRKAGLDALPGGGAEIFHPEVRRKICPEKVDGDGWLEIHGIAHELGIKTNATMLYGHIETLEQRVDHLLRLREQQDKTGGFVTYIPLAFHPENNNLGRVKKLDWTTGFEDLKNLAIGRLLLDNFAHVKAYWISLTPRLAQVALSFGVSDVDGTVIEEEIYHAAGAKTEQGISRAELVHLVTTAGKTAVERDALYNHIAVN</sequence>
<keyword evidence="5 6" id="KW-0411">Iron-sulfur</keyword>
<evidence type="ECO:0000256" key="2">
    <source>
        <dbReference type="ARBA" id="ARBA00022691"/>
    </source>
</evidence>
<evidence type="ECO:0000256" key="4">
    <source>
        <dbReference type="ARBA" id="ARBA00023004"/>
    </source>
</evidence>
<evidence type="ECO:0000256" key="5">
    <source>
        <dbReference type="ARBA" id="ARBA00023014"/>
    </source>
</evidence>
<dbReference type="SFLD" id="SFLDG01082">
    <property type="entry name" value="B12-binding_domain_containing"/>
    <property type="match status" value="1"/>
</dbReference>
<dbReference type="GO" id="GO:0051539">
    <property type="term" value="F:4 iron, 4 sulfur cluster binding"/>
    <property type="evidence" value="ECO:0007669"/>
    <property type="project" value="UniProtKB-KW"/>
</dbReference>
<keyword evidence="11" id="KW-1185">Reference proteome</keyword>
<dbReference type="GO" id="GO:0044689">
    <property type="term" value="F:7,8-didemethyl-8-hydroxy-5-deazariboflavin synthase activity"/>
    <property type="evidence" value="ECO:0007669"/>
    <property type="project" value="TreeGrafter"/>
</dbReference>
<dbReference type="Pfam" id="PF04055">
    <property type="entry name" value="Radical_SAM"/>
    <property type="match status" value="1"/>
</dbReference>
<comment type="pathway">
    <text evidence="6">Quinol/quinone metabolism; menaquinone biosynthesis.</text>
</comment>
<dbReference type="GO" id="GO:0009234">
    <property type="term" value="P:menaquinone biosynthetic process"/>
    <property type="evidence" value="ECO:0007669"/>
    <property type="project" value="UniProtKB-UniRule"/>
</dbReference>
<keyword evidence="6" id="KW-0808">Transferase</keyword>
<dbReference type="GO" id="GO:0005506">
    <property type="term" value="F:iron ion binding"/>
    <property type="evidence" value="ECO:0007669"/>
    <property type="project" value="UniProtKB-UniRule"/>
</dbReference>
<dbReference type="AlphaFoldDB" id="A0A0P6Y7R7"/>
<dbReference type="OrthoDB" id="9802027at2"/>
<dbReference type="Pfam" id="PF19288">
    <property type="entry name" value="CofH_C"/>
    <property type="match status" value="1"/>
</dbReference>
<feature type="domain" description="Radical SAM core" evidence="9">
    <location>
        <begin position="56"/>
        <end position="289"/>
    </location>
</feature>